<dbReference type="Proteomes" id="UP001295444">
    <property type="component" value="Chromosome 01"/>
</dbReference>
<evidence type="ECO:0000313" key="3">
    <source>
        <dbReference type="EMBL" id="CAH2251962.1"/>
    </source>
</evidence>
<proteinExistence type="predicted"/>
<keyword evidence="5" id="KW-1185">Reference proteome</keyword>
<accession>A0AAD1R3P7</accession>
<evidence type="ECO:0000313" key="4">
    <source>
        <dbReference type="EMBL" id="CAH2314679.1"/>
    </source>
</evidence>
<feature type="region of interest" description="Disordered" evidence="1">
    <location>
        <begin position="71"/>
        <end position="103"/>
    </location>
</feature>
<evidence type="ECO:0000313" key="2">
    <source>
        <dbReference type="EMBL" id="CAH2223289.1"/>
    </source>
</evidence>
<evidence type="ECO:0000313" key="5">
    <source>
        <dbReference type="Proteomes" id="UP001295444"/>
    </source>
</evidence>
<dbReference type="EMBL" id="OW240912">
    <property type="protein sequence ID" value="CAH2223289.1"/>
    <property type="molecule type" value="Genomic_DNA"/>
</dbReference>
<name>A0AAD1R3P7_PELCU</name>
<evidence type="ECO:0000256" key="1">
    <source>
        <dbReference type="SAM" id="MobiDB-lite"/>
    </source>
</evidence>
<dbReference type="AlphaFoldDB" id="A0AAD1R3P7"/>
<reference evidence="2" key="1">
    <citation type="submission" date="2022-03" db="EMBL/GenBank/DDBJ databases">
        <authorList>
            <person name="Alioto T."/>
            <person name="Alioto T."/>
            <person name="Gomez Garrido J."/>
        </authorList>
    </citation>
    <scope>NUCLEOTIDE SEQUENCE</scope>
</reference>
<gene>
    <name evidence="2" type="ORF">PECUL_23A004431</name>
    <name evidence="4" type="ORF">PECUL_23A055011</name>
    <name evidence="3" type="ORF">PECUL_23A061207</name>
</gene>
<protein>
    <submittedName>
        <fullName evidence="2">Uncharacterized protein</fullName>
    </submittedName>
</protein>
<dbReference type="EMBL" id="OW240913">
    <property type="protein sequence ID" value="CAH2251962.1"/>
    <property type="molecule type" value="Genomic_DNA"/>
</dbReference>
<organism evidence="2 5">
    <name type="scientific">Pelobates cultripes</name>
    <name type="common">Western spadefoot toad</name>
    <dbReference type="NCBI Taxonomy" id="61616"/>
    <lineage>
        <taxon>Eukaryota</taxon>
        <taxon>Metazoa</taxon>
        <taxon>Chordata</taxon>
        <taxon>Craniata</taxon>
        <taxon>Vertebrata</taxon>
        <taxon>Euteleostomi</taxon>
        <taxon>Amphibia</taxon>
        <taxon>Batrachia</taxon>
        <taxon>Anura</taxon>
        <taxon>Pelobatoidea</taxon>
        <taxon>Pelobatidae</taxon>
        <taxon>Pelobates</taxon>
    </lineage>
</organism>
<dbReference type="Proteomes" id="UP001295444">
    <property type="component" value="Chromosome 09"/>
</dbReference>
<dbReference type="EMBL" id="OW240920">
    <property type="protein sequence ID" value="CAH2314679.1"/>
    <property type="molecule type" value="Genomic_DNA"/>
</dbReference>
<sequence length="159" mass="17301">MAATTTTHSASSWEAKFTATFDAICAAFWSRLEARQAERILTVPLVPTVPPGPGVTMGAVPVKQPHKRETACGMENPQDVNPFKGAGGAGGSQAPARRPTRVRRAERMMERRSIDPYKNTVLHAPEVLLTQRGCWSRNTKQTMEKCRIGSQKKPACGIG</sequence>
<dbReference type="Proteomes" id="UP001295444">
    <property type="component" value="Chromosome 02"/>
</dbReference>